<gene>
    <name evidence="1" type="ORF">UFOVP525_5</name>
</gene>
<accession>A0A6J5MXQ6</accession>
<sequence>MNADEKKEFVDMWHDSLDRLESLDITDWLRKYADLNVLDGSSQAKELMARVDAKLHIAADTIEQLTKQRDAERREYCELCAPEWGLPSPQWLAKDKGWDCYEKETT</sequence>
<protein>
    <submittedName>
        <fullName evidence="1">Uncharacterized protein</fullName>
    </submittedName>
</protein>
<name>A0A6J5MXQ6_9CAUD</name>
<organism evidence="1">
    <name type="scientific">uncultured Caudovirales phage</name>
    <dbReference type="NCBI Taxonomy" id="2100421"/>
    <lineage>
        <taxon>Viruses</taxon>
        <taxon>Duplodnaviria</taxon>
        <taxon>Heunggongvirae</taxon>
        <taxon>Uroviricota</taxon>
        <taxon>Caudoviricetes</taxon>
        <taxon>Peduoviridae</taxon>
        <taxon>Maltschvirus</taxon>
        <taxon>Maltschvirus maltsch</taxon>
    </lineage>
</organism>
<reference evidence="1" key="1">
    <citation type="submission" date="2020-04" db="EMBL/GenBank/DDBJ databases">
        <authorList>
            <person name="Chiriac C."/>
            <person name="Salcher M."/>
            <person name="Ghai R."/>
            <person name="Kavagutti S V."/>
        </authorList>
    </citation>
    <scope>NUCLEOTIDE SEQUENCE</scope>
</reference>
<dbReference type="EMBL" id="LR796507">
    <property type="protein sequence ID" value="CAB4148489.1"/>
    <property type="molecule type" value="Genomic_DNA"/>
</dbReference>
<proteinExistence type="predicted"/>
<evidence type="ECO:0000313" key="1">
    <source>
        <dbReference type="EMBL" id="CAB4148489.1"/>
    </source>
</evidence>